<name>A0A6C0EL36_9ZZZZ</name>
<accession>A0A6C0EL36</accession>
<evidence type="ECO:0000256" key="1">
    <source>
        <dbReference type="SAM" id="Phobius"/>
    </source>
</evidence>
<keyword evidence="1" id="KW-1133">Transmembrane helix</keyword>
<proteinExistence type="predicted"/>
<feature type="transmembrane region" description="Helical" evidence="1">
    <location>
        <begin position="53"/>
        <end position="77"/>
    </location>
</feature>
<keyword evidence="1" id="KW-0812">Transmembrane</keyword>
<keyword evidence="1" id="KW-0472">Membrane</keyword>
<reference evidence="2" key="1">
    <citation type="journal article" date="2020" name="Nature">
        <title>Giant virus diversity and host interactions through global metagenomics.</title>
        <authorList>
            <person name="Schulz F."/>
            <person name="Roux S."/>
            <person name="Paez-Espino D."/>
            <person name="Jungbluth S."/>
            <person name="Walsh D.A."/>
            <person name="Denef V.J."/>
            <person name="McMahon K.D."/>
            <person name="Konstantinidis K.T."/>
            <person name="Eloe-Fadrosh E.A."/>
            <person name="Kyrpides N.C."/>
            <person name="Woyke T."/>
        </authorList>
    </citation>
    <scope>NUCLEOTIDE SEQUENCE</scope>
    <source>
        <strain evidence="2">GVMAG-M-3300009068-24</strain>
    </source>
</reference>
<protein>
    <submittedName>
        <fullName evidence="2">Uncharacterized protein</fullName>
    </submittedName>
</protein>
<organism evidence="2">
    <name type="scientific">viral metagenome</name>
    <dbReference type="NCBI Taxonomy" id="1070528"/>
    <lineage>
        <taxon>unclassified sequences</taxon>
        <taxon>metagenomes</taxon>
        <taxon>organismal metagenomes</taxon>
    </lineage>
</organism>
<sequence length="80" mass="9383">MTGISSRIVRIHKLSFSIALFLIFMGIIHWVRPGFIYDERGRFRPFGLGYKKCTVFPIWLVTIVLAIFSYLLVLWYIGLD</sequence>
<dbReference type="AlphaFoldDB" id="A0A6C0EL36"/>
<evidence type="ECO:0000313" key="2">
    <source>
        <dbReference type="EMBL" id="QHT29738.1"/>
    </source>
</evidence>
<dbReference type="EMBL" id="MN738881">
    <property type="protein sequence ID" value="QHT29738.1"/>
    <property type="molecule type" value="Genomic_DNA"/>
</dbReference>
<feature type="transmembrane region" description="Helical" evidence="1">
    <location>
        <begin position="14"/>
        <end position="32"/>
    </location>
</feature>